<organism evidence="1 2">
    <name type="scientific">Trametes pubescens</name>
    <name type="common">White-rot fungus</name>
    <dbReference type="NCBI Taxonomy" id="154538"/>
    <lineage>
        <taxon>Eukaryota</taxon>
        <taxon>Fungi</taxon>
        <taxon>Dikarya</taxon>
        <taxon>Basidiomycota</taxon>
        <taxon>Agaricomycotina</taxon>
        <taxon>Agaricomycetes</taxon>
        <taxon>Polyporales</taxon>
        <taxon>Polyporaceae</taxon>
        <taxon>Trametes</taxon>
    </lineage>
</organism>
<proteinExistence type="predicted"/>
<evidence type="ECO:0000313" key="2">
    <source>
        <dbReference type="Proteomes" id="UP000184267"/>
    </source>
</evidence>
<dbReference type="EMBL" id="MNAD01001233">
    <property type="protein sequence ID" value="OJT06978.1"/>
    <property type="molecule type" value="Genomic_DNA"/>
</dbReference>
<gene>
    <name evidence="1" type="ORF">TRAPUB_2179</name>
</gene>
<protein>
    <submittedName>
        <fullName evidence="1">Uncharacterized protein</fullName>
    </submittedName>
</protein>
<accession>A0A1M2VHA6</accession>
<evidence type="ECO:0000313" key="1">
    <source>
        <dbReference type="EMBL" id="OJT06978.1"/>
    </source>
</evidence>
<keyword evidence="2" id="KW-1185">Reference proteome</keyword>
<comment type="caution">
    <text evidence="1">The sequence shown here is derived from an EMBL/GenBank/DDBJ whole genome shotgun (WGS) entry which is preliminary data.</text>
</comment>
<reference evidence="1 2" key="1">
    <citation type="submission" date="2016-10" db="EMBL/GenBank/DDBJ databases">
        <title>Genome sequence of the basidiomycete white-rot fungus Trametes pubescens.</title>
        <authorList>
            <person name="Makela M.R."/>
            <person name="Granchi Z."/>
            <person name="Peng M."/>
            <person name="De Vries R.P."/>
            <person name="Grigoriev I."/>
            <person name="Riley R."/>
            <person name="Hilden K."/>
        </authorList>
    </citation>
    <scope>NUCLEOTIDE SEQUENCE [LARGE SCALE GENOMIC DNA]</scope>
    <source>
        <strain evidence="1 2">FBCC735</strain>
    </source>
</reference>
<name>A0A1M2VHA6_TRAPU</name>
<sequence length="140" mass="15490">MGDVVRALDGGRLIVGRLVIGLGLGDLHAITPEHVALQTKLRRLSEHCIVASCSHPGRRLVTRIGQKTSARLSSWKLYILYVRCSGPPEDELLTTVRWKLYDHMGARIGPPLSYIDHTAPHKLSCKGVHEDKASYTAARM</sequence>
<dbReference type="AlphaFoldDB" id="A0A1M2VHA6"/>
<dbReference type="Proteomes" id="UP000184267">
    <property type="component" value="Unassembled WGS sequence"/>
</dbReference>